<evidence type="ECO:0000256" key="2">
    <source>
        <dbReference type="ARBA" id="ARBA00023125"/>
    </source>
</evidence>
<keyword evidence="1" id="KW-0805">Transcription regulation</keyword>
<evidence type="ECO:0000256" key="1">
    <source>
        <dbReference type="ARBA" id="ARBA00023015"/>
    </source>
</evidence>
<gene>
    <name evidence="7" type="ORF">FQY83_15770</name>
</gene>
<keyword evidence="3" id="KW-0804">Transcription</keyword>
<dbReference type="Proteomes" id="UP000319980">
    <property type="component" value="Unassembled WGS sequence"/>
</dbReference>
<dbReference type="Pfam" id="PF00440">
    <property type="entry name" value="TetR_N"/>
    <property type="match status" value="1"/>
</dbReference>
<keyword evidence="2 4" id="KW-0238">DNA-binding</keyword>
<organism evidence="7 8">
    <name type="scientific">Luteimonas marina</name>
    <dbReference type="NCBI Taxonomy" id="488485"/>
    <lineage>
        <taxon>Bacteria</taxon>
        <taxon>Pseudomonadati</taxon>
        <taxon>Pseudomonadota</taxon>
        <taxon>Gammaproteobacteria</taxon>
        <taxon>Lysobacterales</taxon>
        <taxon>Lysobacteraceae</taxon>
        <taxon>Luteimonas</taxon>
    </lineage>
</organism>
<comment type="caution">
    <text evidence="7">The sequence shown here is derived from an EMBL/GenBank/DDBJ whole genome shotgun (WGS) entry which is preliminary data.</text>
</comment>
<dbReference type="PRINTS" id="PR00455">
    <property type="entry name" value="HTHTETR"/>
</dbReference>
<protein>
    <submittedName>
        <fullName evidence="7">TetR family transcriptional regulator</fullName>
    </submittedName>
</protein>
<evidence type="ECO:0000313" key="7">
    <source>
        <dbReference type="EMBL" id="TWT18193.1"/>
    </source>
</evidence>
<evidence type="ECO:0000256" key="5">
    <source>
        <dbReference type="SAM" id="MobiDB-lite"/>
    </source>
</evidence>
<dbReference type="InterPro" id="IPR009057">
    <property type="entry name" value="Homeodomain-like_sf"/>
</dbReference>
<dbReference type="SUPFAM" id="SSF48498">
    <property type="entry name" value="Tetracyclin repressor-like, C-terminal domain"/>
    <property type="match status" value="1"/>
</dbReference>
<evidence type="ECO:0000256" key="4">
    <source>
        <dbReference type="PROSITE-ProRule" id="PRU00335"/>
    </source>
</evidence>
<dbReference type="AlphaFoldDB" id="A0A5C5TVG4"/>
<dbReference type="RefSeq" id="WP_146388932.1">
    <property type="nucleotide sequence ID" value="NZ_VOHK01000007.1"/>
</dbReference>
<dbReference type="FunFam" id="1.10.10.60:FF:000141">
    <property type="entry name" value="TetR family transcriptional regulator"/>
    <property type="match status" value="1"/>
</dbReference>
<dbReference type="InterPro" id="IPR039536">
    <property type="entry name" value="TetR_C_Proteobacteria"/>
</dbReference>
<dbReference type="OrthoDB" id="8535430at2"/>
<dbReference type="Pfam" id="PF14246">
    <property type="entry name" value="TetR_C_7"/>
    <property type="match status" value="1"/>
</dbReference>
<dbReference type="PANTHER" id="PTHR30055:SF146">
    <property type="entry name" value="HTH-TYPE TRANSCRIPTIONAL DUAL REGULATOR CECR"/>
    <property type="match status" value="1"/>
</dbReference>
<sequence length="226" mass="24296">MSLKPASPLPPAAPARAAAGPGRPKDLAKRAAILDAAKRMFTQHGFEGASMDQIAAEAGVSKLTVYSHFGDKEALFGEAVRAVCATLMPDDLFVADTTAPLHSQLADIARAFFAMITSDEALATHRMMMTPGSDERVRQMFWQAGPERTVRAFSAFLEARAERGELDVPDVQRAAKQFFALLKGDLHTRMASGLCERPTPAAVDAHIDATVDMFLRAYAVRPAPAA</sequence>
<accession>A0A5C5TVG4</accession>
<dbReference type="Gene3D" id="1.10.357.10">
    <property type="entry name" value="Tetracycline Repressor, domain 2"/>
    <property type="match status" value="1"/>
</dbReference>
<keyword evidence="8" id="KW-1185">Reference proteome</keyword>
<dbReference type="SUPFAM" id="SSF46689">
    <property type="entry name" value="Homeodomain-like"/>
    <property type="match status" value="1"/>
</dbReference>
<feature type="domain" description="HTH tetR-type" evidence="6">
    <location>
        <begin position="27"/>
        <end position="87"/>
    </location>
</feature>
<dbReference type="EMBL" id="VOHK01000007">
    <property type="protein sequence ID" value="TWT18193.1"/>
    <property type="molecule type" value="Genomic_DNA"/>
</dbReference>
<dbReference type="Gene3D" id="1.10.10.60">
    <property type="entry name" value="Homeodomain-like"/>
    <property type="match status" value="1"/>
</dbReference>
<dbReference type="GO" id="GO:0003700">
    <property type="term" value="F:DNA-binding transcription factor activity"/>
    <property type="evidence" value="ECO:0007669"/>
    <property type="project" value="TreeGrafter"/>
</dbReference>
<name>A0A5C5TVG4_9GAMM</name>
<dbReference type="GO" id="GO:0000976">
    <property type="term" value="F:transcription cis-regulatory region binding"/>
    <property type="evidence" value="ECO:0007669"/>
    <property type="project" value="TreeGrafter"/>
</dbReference>
<evidence type="ECO:0000313" key="8">
    <source>
        <dbReference type="Proteomes" id="UP000319980"/>
    </source>
</evidence>
<feature type="region of interest" description="Disordered" evidence="5">
    <location>
        <begin position="1"/>
        <end position="24"/>
    </location>
</feature>
<dbReference type="PROSITE" id="PS50977">
    <property type="entry name" value="HTH_TETR_2"/>
    <property type="match status" value="1"/>
</dbReference>
<evidence type="ECO:0000256" key="3">
    <source>
        <dbReference type="ARBA" id="ARBA00023163"/>
    </source>
</evidence>
<feature type="DNA-binding region" description="H-T-H motif" evidence="4">
    <location>
        <begin position="50"/>
        <end position="69"/>
    </location>
</feature>
<dbReference type="InterPro" id="IPR001647">
    <property type="entry name" value="HTH_TetR"/>
</dbReference>
<dbReference type="PANTHER" id="PTHR30055">
    <property type="entry name" value="HTH-TYPE TRANSCRIPTIONAL REGULATOR RUTR"/>
    <property type="match status" value="1"/>
</dbReference>
<dbReference type="InterPro" id="IPR036271">
    <property type="entry name" value="Tet_transcr_reg_TetR-rel_C_sf"/>
</dbReference>
<reference evidence="7 8" key="1">
    <citation type="journal article" date="2008" name="Int. J. Syst. Evol. Microbiol.">
        <title>Luteimonas marina sp. nov., isolated from seawater.</title>
        <authorList>
            <person name="Baik K.S."/>
            <person name="Park S.C."/>
            <person name="Kim M.S."/>
            <person name="Kim E.M."/>
            <person name="Park C."/>
            <person name="Chun J."/>
            <person name="Seong C.N."/>
        </authorList>
    </citation>
    <scope>NUCLEOTIDE SEQUENCE [LARGE SCALE GENOMIC DNA]</scope>
    <source>
        <strain evidence="7 8">FR1330</strain>
    </source>
</reference>
<dbReference type="InterPro" id="IPR050109">
    <property type="entry name" value="HTH-type_TetR-like_transc_reg"/>
</dbReference>
<proteinExistence type="predicted"/>
<evidence type="ECO:0000259" key="6">
    <source>
        <dbReference type="PROSITE" id="PS50977"/>
    </source>
</evidence>